<evidence type="ECO:0000313" key="1">
    <source>
        <dbReference type="EMBL" id="MEX1664279.1"/>
    </source>
</evidence>
<dbReference type="InterPro" id="IPR010767">
    <property type="entry name" value="Phage_CGC-2007_Cje0229"/>
</dbReference>
<organism evidence="1 2">
    <name type="scientific">Zhongshania arctica</name>
    <dbReference type="NCBI Taxonomy" id="3238302"/>
    <lineage>
        <taxon>Bacteria</taxon>
        <taxon>Pseudomonadati</taxon>
        <taxon>Pseudomonadota</taxon>
        <taxon>Gammaproteobacteria</taxon>
        <taxon>Cellvibrionales</taxon>
        <taxon>Spongiibacteraceae</taxon>
        <taxon>Zhongshania</taxon>
    </lineage>
</organism>
<evidence type="ECO:0000313" key="2">
    <source>
        <dbReference type="Proteomes" id="UP001557484"/>
    </source>
</evidence>
<sequence>MATTECIRYSSDYKYQLADTYEIKILITPKDDIDVDFIALTAGGTLLIKKGYAWDGPSGPIKDTEENMRASLVHDALYQLMRMEELSTRSHRKAADQLFKDICKEDGVSNFCASAYYKALRKFGKPAASAQSKKIVHLAPKP</sequence>
<reference evidence="1 2" key="1">
    <citation type="journal article" date="2011" name="Int. J. Syst. Evol. Microbiol.">
        <title>Zhongshania antarctica gen. nov., sp. nov. and Zhongshania guokunii sp. nov., gammaproteobacteria respectively isolated from coastal attached (fast) ice and surface seawater of the Antarctic.</title>
        <authorList>
            <person name="Li H.J."/>
            <person name="Zhang X.Y."/>
            <person name="Chen C.X."/>
            <person name="Zhang Y.J."/>
            <person name="Gao Z.M."/>
            <person name="Yu Y."/>
            <person name="Chen X.L."/>
            <person name="Chen B."/>
            <person name="Zhang Y.Z."/>
        </authorList>
    </citation>
    <scope>NUCLEOTIDE SEQUENCE [LARGE SCALE GENOMIC DNA]</scope>
    <source>
        <strain evidence="1 2">R06B22</strain>
    </source>
</reference>
<name>A0ABV3TRP8_9GAMM</name>
<dbReference type="Pfam" id="PF07087">
    <property type="entry name" value="DUF1353"/>
    <property type="match status" value="1"/>
</dbReference>
<comment type="caution">
    <text evidence="1">The sequence shown here is derived from an EMBL/GenBank/DDBJ whole genome shotgun (WGS) entry which is preliminary data.</text>
</comment>
<dbReference type="Proteomes" id="UP001557484">
    <property type="component" value="Unassembled WGS sequence"/>
</dbReference>
<dbReference type="RefSeq" id="WP_368374403.1">
    <property type="nucleotide sequence ID" value="NZ_JBFRYB010000001.1"/>
</dbReference>
<keyword evidence="2" id="KW-1185">Reference proteome</keyword>
<dbReference type="EMBL" id="JBFRYB010000001">
    <property type="protein sequence ID" value="MEX1664279.1"/>
    <property type="molecule type" value="Genomic_DNA"/>
</dbReference>
<accession>A0ABV3TRP8</accession>
<proteinExistence type="predicted"/>
<protein>
    <submittedName>
        <fullName evidence="1">DUF1353 domain-containing protein</fullName>
    </submittedName>
</protein>
<gene>
    <name evidence="1" type="ORF">AB4875_02200</name>
</gene>